<feature type="compositionally biased region" description="Low complexity" evidence="1">
    <location>
        <begin position="81"/>
        <end position="94"/>
    </location>
</feature>
<feature type="region of interest" description="Disordered" evidence="1">
    <location>
        <begin position="287"/>
        <end position="307"/>
    </location>
</feature>
<dbReference type="EMBL" id="CP046522">
    <property type="protein sequence ID" value="QGU95800.1"/>
    <property type="molecule type" value="Genomic_DNA"/>
</dbReference>
<dbReference type="Proteomes" id="UP000422764">
    <property type="component" value="Chromosome"/>
</dbReference>
<evidence type="ECO:0000256" key="1">
    <source>
        <dbReference type="SAM" id="MobiDB-lite"/>
    </source>
</evidence>
<keyword evidence="4" id="KW-1185">Reference proteome</keyword>
<dbReference type="AlphaFoldDB" id="A0A6I6EU10"/>
<sequence>MKKNLIICSTMVSILALSALPLFQDNMKRNNVVNMASTGNITKVYPINKVDPTSISNSVGKDSSSLIAKTEEKNSDNNQSVKQNIANKNGNNKSNVKEVKIVKKASVSSTAVNKNTSSNSSVRLSRGGNFPKNISKSNAGKVTVSTSSSKSTYSSRVEVLDWKFARNVFSINSIAEVTDVYSKKTFKVKRTMGTNHADTEALTREDTEIIKSIWGGFSWERRPVILNINGRKIAASMSAMPHAGIDAAPAFKVINNRSEGYGRGQNLDVVKGNGMDGHFDIHFLNSTRHKDGKKDPQHQAAILRAAE</sequence>
<evidence type="ECO:0000313" key="4">
    <source>
        <dbReference type="Proteomes" id="UP000422764"/>
    </source>
</evidence>
<feature type="region of interest" description="Disordered" evidence="1">
    <location>
        <begin position="70"/>
        <end position="147"/>
    </location>
</feature>
<evidence type="ECO:0000256" key="2">
    <source>
        <dbReference type="SAM" id="SignalP"/>
    </source>
</evidence>
<organism evidence="3 4">
    <name type="scientific">Clostridium bovifaecis</name>
    <dbReference type="NCBI Taxonomy" id="2184719"/>
    <lineage>
        <taxon>Bacteria</taxon>
        <taxon>Bacillati</taxon>
        <taxon>Bacillota</taxon>
        <taxon>Clostridia</taxon>
        <taxon>Eubacteriales</taxon>
        <taxon>Clostridiaceae</taxon>
        <taxon>Clostridium</taxon>
    </lineage>
</organism>
<gene>
    <name evidence="3" type="ORF">GOM49_12475</name>
</gene>
<feature type="signal peptide" evidence="2">
    <location>
        <begin position="1"/>
        <end position="24"/>
    </location>
</feature>
<feature type="compositionally biased region" description="Polar residues" evidence="1">
    <location>
        <begin position="106"/>
        <end position="123"/>
    </location>
</feature>
<feature type="chain" id="PRO_5026195229" evidence="2">
    <location>
        <begin position="25"/>
        <end position="307"/>
    </location>
</feature>
<protein>
    <submittedName>
        <fullName evidence="3">Uncharacterized protein</fullName>
    </submittedName>
</protein>
<evidence type="ECO:0000313" key="3">
    <source>
        <dbReference type="EMBL" id="QGU95800.1"/>
    </source>
</evidence>
<name>A0A6I6EU10_9CLOT</name>
<accession>A0A6I6EU10</accession>
<feature type="compositionally biased region" description="Basic and acidic residues" evidence="1">
    <location>
        <begin position="288"/>
        <end position="297"/>
    </location>
</feature>
<reference evidence="3 4" key="1">
    <citation type="submission" date="2019-12" db="EMBL/GenBank/DDBJ databases">
        <title>Genome sequenceing of Clostridium bovifaecis.</title>
        <authorList>
            <person name="Yao Y."/>
        </authorList>
    </citation>
    <scope>NUCLEOTIDE SEQUENCE [LARGE SCALE GENOMIC DNA]</scope>
    <source>
        <strain evidence="3 4">BXX</strain>
    </source>
</reference>
<keyword evidence="2" id="KW-0732">Signal</keyword>
<proteinExistence type="predicted"/>